<dbReference type="PANTHER" id="PTHR35526">
    <property type="entry name" value="ANTI-SIGMA-F FACTOR RSBW-RELATED"/>
    <property type="match status" value="1"/>
</dbReference>
<dbReference type="GO" id="GO:0005524">
    <property type="term" value="F:ATP binding"/>
    <property type="evidence" value="ECO:0007669"/>
    <property type="project" value="UniProtKB-KW"/>
</dbReference>
<dbReference type="InterPro" id="IPR003594">
    <property type="entry name" value="HATPase_dom"/>
</dbReference>
<dbReference type="InterPro" id="IPR036890">
    <property type="entry name" value="HATPase_C_sf"/>
</dbReference>
<dbReference type="CDD" id="cd16936">
    <property type="entry name" value="HATPase_RsbW-like"/>
    <property type="match status" value="1"/>
</dbReference>
<keyword evidence="5" id="KW-1185">Reference proteome</keyword>
<accession>A0ABV6UJC1</accession>
<evidence type="ECO:0000313" key="5">
    <source>
        <dbReference type="Proteomes" id="UP001592528"/>
    </source>
</evidence>
<reference evidence="4 5" key="1">
    <citation type="submission" date="2024-09" db="EMBL/GenBank/DDBJ databases">
        <authorList>
            <person name="Lee S.D."/>
        </authorList>
    </citation>
    <scope>NUCLEOTIDE SEQUENCE [LARGE SCALE GENOMIC DNA]</scope>
    <source>
        <strain evidence="4 5">N1-5</strain>
    </source>
</reference>
<evidence type="ECO:0000256" key="1">
    <source>
        <dbReference type="ARBA" id="ARBA00022527"/>
    </source>
</evidence>
<sequence length="157" mass="16718">MSPDARPGLPAGGQTRRLALSGGRGLIGRCRDFTRAALTDWQWIPADESTDTAQEQLLVVEDVLLLVSELVTNACLHAGGPEELALHCTDERLRVEVTDPSPTAPSPRTATPSLPGGHGLHVVERLSREWGTTPRGSGKAVWVEVASPLRAAVVSED</sequence>
<dbReference type="InterPro" id="IPR050267">
    <property type="entry name" value="Anti-sigma-factor_SerPK"/>
</dbReference>
<evidence type="ECO:0000313" key="4">
    <source>
        <dbReference type="EMBL" id="MFC1401560.1"/>
    </source>
</evidence>
<organism evidence="4 5">
    <name type="scientific">Streptacidiphilus cavernicola</name>
    <dbReference type="NCBI Taxonomy" id="3342716"/>
    <lineage>
        <taxon>Bacteria</taxon>
        <taxon>Bacillati</taxon>
        <taxon>Actinomycetota</taxon>
        <taxon>Actinomycetes</taxon>
        <taxon>Kitasatosporales</taxon>
        <taxon>Streptomycetaceae</taxon>
        <taxon>Streptacidiphilus</taxon>
    </lineage>
</organism>
<keyword evidence="1" id="KW-0723">Serine/threonine-protein kinase</keyword>
<keyword evidence="4" id="KW-0067">ATP-binding</keyword>
<gene>
    <name evidence="4" type="ORF">ACEZDJ_09695</name>
</gene>
<dbReference type="PANTHER" id="PTHR35526:SF3">
    <property type="entry name" value="ANTI-SIGMA-F FACTOR RSBW"/>
    <property type="match status" value="1"/>
</dbReference>
<keyword evidence="4" id="KW-0547">Nucleotide-binding</keyword>
<dbReference type="EMBL" id="JBHEZZ010000004">
    <property type="protein sequence ID" value="MFC1401560.1"/>
    <property type="molecule type" value="Genomic_DNA"/>
</dbReference>
<dbReference type="Gene3D" id="3.30.565.10">
    <property type="entry name" value="Histidine kinase-like ATPase, C-terminal domain"/>
    <property type="match status" value="1"/>
</dbReference>
<proteinExistence type="predicted"/>
<name>A0ABV6UJC1_9ACTN</name>
<evidence type="ECO:0000256" key="2">
    <source>
        <dbReference type="SAM" id="MobiDB-lite"/>
    </source>
</evidence>
<keyword evidence="1" id="KW-0418">Kinase</keyword>
<dbReference type="SUPFAM" id="SSF55874">
    <property type="entry name" value="ATPase domain of HSP90 chaperone/DNA topoisomerase II/histidine kinase"/>
    <property type="match status" value="1"/>
</dbReference>
<feature type="domain" description="Histidine kinase/HSP90-like ATPase" evidence="3">
    <location>
        <begin position="60"/>
        <end position="142"/>
    </location>
</feature>
<protein>
    <submittedName>
        <fullName evidence="4">ATP-binding protein</fullName>
    </submittedName>
</protein>
<feature type="region of interest" description="Disordered" evidence="2">
    <location>
        <begin position="97"/>
        <end position="118"/>
    </location>
</feature>
<dbReference type="RefSeq" id="WP_232242442.1">
    <property type="nucleotide sequence ID" value="NZ_JBHEZZ010000004.1"/>
</dbReference>
<dbReference type="Pfam" id="PF13581">
    <property type="entry name" value="HATPase_c_2"/>
    <property type="match status" value="1"/>
</dbReference>
<feature type="compositionally biased region" description="Low complexity" evidence="2">
    <location>
        <begin position="106"/>
        <end position="115"/>
    </location>
</feature>
<evidence type="ECO:0000259" key="3">
    <source>
        <dbReference type="Pfam" id="PF13581"/>
    </source>
</evidence>
<dbReference type="Proteomes" id="UP001592528">
    <property type="component" value="Unassembled WGS sequence"/>
</dbReference>
<comment type="caution">
    <text evidence="4">The sequence shown here is derived from an EMBL/GenBank/DDBJ whole genome shotgun (WGS) entry which is preliminary data.</text>
</comment>
<keyword evidence="1" id="KW-0808">Transferase</keyword>